<dbReference type="InterPro" id="IPR024983">
    <property type="entry name" value="CHAT_dom"/>
</dbReference>
<protein>
    <recommendedName>
        <fullName evidence="1">CHAT domain-containing protein</fullName>
    </recommendedName>
</protein>
<dbReference type="AlphaFoldDB" id="A0A3B0VCF7"/>
<feature type="domain" description="CHAT" evidence="1">
    <location>
        <begin position="111"/>
        <end position="340"/>
    </location>
</feature>
<name>A0A3B0VCF7_9ZZZZ</name>
<organism evidence="2">
    <name type="scientific">hydrothermal vent metagenome</name>
    <dbReference type="NCBI Taxonomy" id="652676"/>
    <lineage>
        <taxon>unclassified sequences</taxon>
        <taxon>metagenomes</taxon>
        <taxon>ecological metagenomes</taxon>
    </lineage>
</organism>
<dbReference type="Pfam" id="PF12770">
    <property type="entry name" value="CHAT"/>
    <property type="match status" value="1"/>
</dbReference>
<dbReference type="EMBL" id="UOEU01000704">
    <property type="protein sequence ID" value="VAW38390.1"/>
    <property type="molecule type" value="Genomic_DNA"/>
</dbReference>
<dbReference type="InterPro" id="IPR027417">
    <property type="entry name" value="P-loop_NTPase"/>
</dbReference>
<evidence type="ECO:0000313" key="2">
    <source>
        <dbReference type="EMBL" id="VAW38390.1"/>
    </source>
</evidence>
<accession>A0A3B0VCF7</accession>
<dbReference type="SUPFAM" id="SSF52540">
    <property type="entry name" value="P-loop containing nucleoside triphosphate hydrolases"/>
    <property type="match status" value="1"/>
</dbReference>
<gene>
    <name evidence="2" type="ORF">MNBD_CHLOROFLEXI01-3303</name>
</gene>
<reference evidence="2" key="1">
    <citation type="submission" date="2018-06" db="EMBL/GenBank/DDBJ databases">
        <authorList>
            <person name="Zhirakovskaya E."/>
        </authorList>
    </citation>
    <scope>NUCLEOTIDE SEQUENCE</scope>
</reference>
<sequence>MTQIRLIINRQEDSYSAKWIEEGGQESETFPLRLPLGGEAMAEMRWYLEEFMQFPGTGDRVKAQATERRLKAWGEALFEAIFGTAEGNQVYNNFMRDPEPRLLTIGTTDADVLAQPWEMMRDRRGPLAFRGVIIRRQLQGSGMRVSYDFGLPLRILLIISRPTDTGFIDPRTSMRPVMDALDELRGHAELSFCEPPTFARLEEMVSEAKAAKRPFHIVHFDGHGTYLPKTGVGALAFEREDGRSELITGSRMGDLMSRLNVPLIILEACRSSGLSQKPVFGSVAPALLQSGVGSIVAFSHAVHIEAARLLVERFYRQLANGRSVGQALEEGRTRLHANRARWLHVGPDAPTIDLQDWFIPQLYQVGRDPILVPDQTPRVLETLGVSTASKTLGVSTAPLHNFPPPPRYRFHGRAPELLALERAFRRHNAVLFSGMGGMGKTALAREAAAWELRKGTISAAVFHSFEQKAGAERVVQLLGDALHDGEFSKLTAAKQWETAISLFHQQPALLIWDNFGSLGTQGEWKL</sequence>
<evidence type="ECO:0000259" key="1">
    <source>
        <dbReference type="Pfam" id="PF12770"/>
    </source>
</evidence>
<dbReference type="Gene3D" id="3.40.50.300">
    <property type="entry name" value="P-loop containing nucleotide triphosphate hydrolases"/>
    <property type="match status" value="1"/>
</dbReference>
<proteinExistence type="predicted"/>